<name>A0A8S1DYZ6_9INSE</name>
<dbReference type="EMBL" id="CADEPI010000400">
    <property type="protein sequence ID" value="CAB3385245.1"/>
    <property type="molecule type" value="Genomic_DNA"/>
</dbReference>
<protein>
    <recommendedName>
        <fullName evidence="3">C-type lectin domain-containing protein</fullName>
    </recommendedName>
</protein>
<dbReference type="Proteomes" id="UP000494165">
    <property type="component" value="Unassembled WGS sequence"/>
</dbReference>
<sequence length="922" mass="102240">MHVLPAVAVAARKLRGPHTAKFNMGAPHKFLIFILLLTYMLCVEGSKTNRMQRNRLKAKRRNTIIKCCGKDSCVAPKNVSRAKRTTAPTSSSTTKSLTSFRIRTTSFQFPVTTALDANIVLETTNQNPQPSTNDQNSAHFTGFQQQQAPSSLAGSENVSKADAPHETNFPTTEFQLTTTTAIEDTKVSSTPTSQTNQNIIAGATDTDTSVQSGERTTTADNNEAGGSSSGMTASETTDAKPNSLVPADVNSTARETSTTDSTNTPWTFTTEKFSPWRTAGTKPVTTATPAPLNFPKCASNCNKNTSLFGLDGSLNDMSSYGIWVEMCGKLYLFGRRFMNWEQNVEQCCHLGMTPIDLDLDADFKCVASLTSNDDYRNRISRFYWTYGLRRSENAVSSYLWCNNGNNITKNWAGGEPNYKDKAENCVRMEMVRGDRTVRLSDVKCSAISVFSCQGPKIPTPCTSPVCPNYICNRKDSIYKTLADRATKYMINQNQQGIWIKNMTRVIMISFPNDTKTFVDSFSACCAVGLKLLSLHQDLMFSYLVGAFKRAGISGEKFWTSATDAGCKYNFGFCSTKRLLRDHTRWAKGQPDLSVANGTCVAVTPDGLLHDELCTSKMRYVCDGRVQKSSLFDSVERECAQEFNFTESEVKIFFNSTPTDLRAKCFLKCYGEGTGLFVDGNLAEDKIFANFQRMTLDNLAQLMEMSNTMDFCTKSAKGMDPCDKSSSLLSCGQENAPDSFGEFVDTVELSITEPPLILTPEEGVCPQYDCVVQAEDRATVLNAKNFTKTVLTSTYMLQMTKVCNKKFVAFATGLSRFMRENHAMCCKYGMRLATVDTKEKYDCMIRNQITSKLGIGKFYAVAASRLGKLDRPSWCFSNAEFDFTLGANSFNTNTAQIDYAIIFSFDKPEMQVVEKVSNFLCEI</sequence>
<dbReference type="CDD" id="cd00037">
    <property type="entry name" value="CLECT"/>
    <property type="match status" value="2"/>
</dbReference>
<dbReference type="PROSITE" id="PS00615">
    <property type="entry name" value="C_TYPE_LECTIN_1"/>
    <property type="match status" value="1"/>
</dbReference>
<dbReference type="SMART" id="SM00708">
    <property type="entry name" value="PhBP"/>
    <property type="match status" value="1"/>
</dbReference>
<dbReference type="InterPro" id="IPR036728">
    <property type="entry name" value="PBP_GOBP_sf"/>
</dbReference>
<keyword evidence="1" id="KW-1015">Disulfide bond</keyword>
<reference evidence="4 5" key="1">
    <citation type="submission" date="2020-04" db="EMBL/GenBank/DDBJ databases">
        <authorList>
            <person name="Alioto T."/>
            <person name="Alioto T."/>
            <person name="Gomez Garrido J."/>
        </authorList>
    </citation>
    <scope>NUCLEOTIDE SEQUENCE [LARGE SCALE GENOMIC DNA]</scope>
</reference>
<keyword evidence="5" id="KW-1185">Reference proteome</keyword>
<dbReference type="SUPFAM" id="SSF47565">
    <property type="entry name" value="Insect pheromone/odorant-binding proteins"/>
    <property type="match status" value="1"/>
</dbReference>
<feature type="region of interest" description="Disordered" evidence="2">
    <location>
        <begin position="144"/>
        <end position="269"/>
    </location>
</feature>
<evidence type="ECO:0000313" key="4">
    <source>
        <dbReference type="EMBL" id="CAB3385245.1"/>
    </source>
</evidence>
<feature type="compositionally biased region" description="Polar residues" evidence="2">
    <location>
        <begin position="187"/>
        <end position="240"/>
    </location>
</feature>
<feature type="compositionally biased region" description="Polar residues" evidence="2">
    <location>
        <begin position="144"/>
        <end position="158"/>
    </location>
</feature>
<dbReference type="InterPro" id="IPR016186">
    <property type="entry name" value="C-type_lectin-like/link_sf"/>
</dbReference>
<dbReference type="Pfam" id="PF01395">
    <property type="entry name" value="PBP_GOBP"/>
    <property type="match status" value="1"/>
</dbReference>
<dbReference type="PROSITE" id="PS50041">
    <property type="entry name" value="C_TYPE_LECTIN_2"/>
    <property type="match status" value="2"/>
</dbReference>
<organism evidence="4 5">
    <name type="scientific">Cloeon dipterum</name>
    <dbReference type="NCBI Taxonomy" id="197152"/>
    <lineage>
        <taxon>Eukaryota</taxon>
        <taxon>Metazoa</taxon>
        <taxon>Ecdysozoa</taxon>
        <taxon>Arthropoda</taxon>
        <taxon>Hexapoda</taxon>
        <taxon>Insecta</taxon>
        <taxon>Pterygota</taxon>
        <taxon>Palaeoptera</taxon>
        <taxon>Ephemeroptera</taxon>
        <taxon>Pisciforma</taxon>
        <taxon>Baetidae</taxon>
        <taxon>Cloeon</taxon>
    </lineage>
</organism>
<dbReference type="AlphaFoldDB" id="A0A8S1DYZ6"/>
<evidence type="ECO:0000256" key="2">
    <source>
        <dbReference type="SAM" id="MobiDB-lite"/>
    </source>
</evidence>
<dbReference type="SUPFAM" id="SSF56436">
    <property type="entry name" value="C-type lectin-like"/>
    <property type="match status" value="2"/>
</dbReference>
<dbReference type="InterPro" id="IPR018378">
    <property type="entry name" value="C-type_lectin_CS"/>
</dbReference>
<feature type="domain" description="C-type lectin" evidence="3">
    <location>
        <begin position="326"/>
        <end position="453"/>
    </location>
</feature>
<dbReference type="InterPro" id="IPR016187">
    <property type="entry name" value="CTDL_fold"/>
</dbReference>
<dbReference type="CDD" id="cd23992">
    <property type="entry name" value="PBP_GOBP"/>
    <property type="match status" value="1"/>
</dbReference>
<evidence type="ECO:0000256" key="1">
    <source>
        <dbReference type="ARBA" id="ARBA00023157"/>
    </source>
</evidence>
<proteinExistence type="predicted"/>
<dbReference type="InterPro" id="IPR006170">
    <property type="entry name" value="PBP/GOBP"/>
</dbReference>
<evidence type="ECO:0000259" key="3">
    <source>
        <dbReference type="PROSITE" id="PS50041"/>
    </source>
</evidence>
<dbReference type="Gene3D" id="3.10.100.10">
    <property type="entry name" value="Mannose-Binding Protein A, subunit A"/>
    <property type="match status" value="2"/>
</dbReference>
<gene>
    <name evidence="4" type="ORF">CLODIP_2_CD01316</name>
</gene>
<dbReference type="Gene3D" id="1.10.238.20">
    <property type="entry name" value="Pheromone/general odorant binding protein domain"/>
    <property type="match status" value="1"/>
</dbReference>
<feature type="compositionally biased region" description="Low complexity" evidence="2">
    <location>
        <begin position="251"/>
        <end position="269"/>
    </location>
</feature>
<dbReference type="GO" id="GO:0005549">
    <property type="term" value="F:odorant binding"/>
    <property type="evidence" value="ECO:0007669"/>
    <property type="project" value="InterPro"/>
</dbReference>
<dbReference type="OrthoDB" id="6340082at2759"/>
<evidence type="ECO:0000313" key="5">
    <source>
        <dbReference type="Proteomes" id="UP000494165"/>
    </source>
</evidence>
<accession>A0A8S1DYZ6</accession>
<comment type="caution">
    <text evidence="4">The sequence shown here is derived from an EMBL/GenBank/DDBJ whole genome shotgun (WGS) entry which is preliminary data.</text>
</comment>
<dbReference type="InterPro" id="IPR001304">
    <property type="entry name" value="C-type_lectin-like"/>
</dbReference>
<feature type="compositionally biased region" description="Low complexity" evidence="2">
    <location>
        <begin position="167"/>
        <end position="180"/>
    </location>
</feature>
<feature type="domain" description="C-type lectin" evidence="3">
    <location>
        <begin position="510"/>
        <end position="622"/>
    </location>
</feature>